<dbReference type="EMBL" id="ADBJ01000008">
    <property type="protein sequence ID" value="EFA84624.1"/>
    <property type="molecule type" value="Genomic_DNA"/>
</dbReference>
<organism evidence="1 2">
    <name type="scientific">Heterostelium pallidum (strain ATCC 26659 / Pp 5 / PN500)</name>
    <name type="common">Cellular slime mold</name>
    <name type="synonym">Polysphondylium pallidum</name>
    <dbReference type="NCBI Taxonomy" id="670386"/>
    <lineage>
        <taxon>Eukaryota</taxon>
        <taxon>Amoebozoa</taxon>
        <taxon>Evosea</taxon>
        <taxon>Eumycetozoa</taxon>
        <taxon>Dictyostelia</taxon>
        <taxon>Acytosteliales</taxon>
        <taxon>Acytosteliaceae</taxon>
        <taxon>Heterostelium</taxon>
    </lineage>
</organism>
<keyword evidence="2" id="KW-1185">Reference proteome</keyword>
<evidence type="ECO:0000313" key="2">
    <source>
        <dbReference type="Proteomes" id="UP000001396"/>
    </source>
</evidence>
<evidence type="ECO:0000313" key="1">
    <source>
        <dbReference type="EMBL" id="EFA84624.1"/>
    </source>
</evidence>
<sequence>MTLIKSISLLGNSFSGLENNSSSDIAGSIGKSSIDSDSQEQYFGWGRRRRTTNVIFGDVNIFGGGCGGCGGCDGFGGLVRVRVIQIEKDKEIKR</sequence>
<gene>
    <name evidence="1" type="ORF">PPL_01614</name>
</gene>
<protein>
    <submittedName>
        <fullName evidence="1">Uncharacterized protein</fullName>
    </submittedName>
</protein>
<reference evidence="1 2" key="1">
    <citation type="journal article" date="2011" name="Genome Res.">
        <title>Phylogeny-wide analysis of social amoeba genomes highlights ancient origins for complex intercellular communication.</title>
        <authorList>
            <person name="Heidel A.J."/>
            <person name="Lawal H.M."/>
            <person name="Felder M."/>
            <person name="Schilde C."/>
            <person name="Helps N.R."/>
            <person name="Tunggal B."/>
            <person name="Rivero F."/>
            <person name="John U."/>
            <person name="Schleicher M."/>
            <person name="Eichinger L."/>
            <person name="Platzer M."/>
            <person name="Noegel A.A."/>
            <person name="Schaap P."/>
            <person name="Gloeckner G."/>
        </authorList>
    </citation>
    <scope>NUCLEOTIDE SEQUENCE [LARGE SCALE GENOMIC DNA]</scope>
    <source>
        <strain evidence="2">ATCC 26659 / Pp 5 / PN500</strain>
    </source>
</reference>
<proteinExistence type="predicted"/>
<dbReference type="InParanoid" id="D3B000"/>
<accession>D3B000</accession>
<dbReference type="Proteomes" id="UP000001396">
    <property type="component" value="Unassembled WGS sequence"/>
</dbReference>
<name>D3B000_HETP5</name>
<comment type="caution">
    <text evidence="1">The sequence shown here is derived from an EMBL/GenBank/DDBJ whole genome shotgun (WGS) entry which is preliminary data.</text>
</comment>
<dbReference type="AlphaFoldDB" id="D3B000"/>
<dbReference type="RefSeq" id="XP_020436737.1">
    <property type="nucleotide sequence ID" value="XM_020572620.1"/>
</dbReference>
<dbReference type="GeneID" id="31357143"/>